<proteinExistence type="predicted"/>
<evidence type="ECO:0000313" key="10">
    <source>
        <dbReference type="EMBL" id="KXH39655.1"/>
    </source>
</evidence>
<dbReference type="OrthoDB" id="5985073at2759"/>
<dbReference type="Proteomes" id="UP000070328">
    <property type="component" value="Unassembled WGS sequence"/>
</dbReference>
<dbReference type="InterPro" id="IPR051836">
    <property type="entry name" value="Kremen_rcpt"/>
</dbReference>
<evidence type="ECO:0000256" key="3">
    <source>
        <dbReference type="ARBA" id="ARBA00022729"/>
    </source>
</evidence>
<keyword evidence="11" id="KW-1185">Reference proteome</keyword>
<gene>
    <name evidence="10" type="ORF">CSIM01_06710</name>
</gene>
<evidence type="ECO:0000256" key="1">
    <source>
        <dbReference type="ARBA" id="ARBA00004167"/>
    </source>
</evidence>
<keyword evidence="4" id="KW-1133">Transmembrane helix</keyword>
<feature type="domain" description="WSC" evidence="9">
    <location>
        <begin position="141"/>
        <end position="229"/>
    </location>
</feature>
<feature type="chain" id="PRO_5007802739" description="WSC domain-containing protein" evidence="8">
    <location>
        <begin position="25"/>
        <end position="946"/>
    </location>
</feature>
<evidence type="ECO:0000256" key="4">
    <source>
        <dbReference type="ARBA" id="ARBA00022989"/>
    </source>
</evidence>
<evidence type="ECO:0000313" key="11">
    <source>
        <dbReference type="Proteomes" id="UP000070328"/>
    </source>
</evidence>
<feature type="signal peptide" evidence="8">
    <location>
        <begin position="1"/>
        <end position="24"/>
    </location>
</feature>
<name>A0A135SUY2_9PEZI</name>
<dbReference type="GO" id="GO:0005886">
    <property type="term" value="C:plasma membrane"/>
    <property type="evidence" value="ECO:0007669"/>
    <property type="project" value="TreeGrafter"/>
</dbReference>
<protein>
    <recommendedName>
        <fullName evidence="9">WSC domain-containing protein</fullName>
    </recommendedName>
</protein>
<dbReference type="PANTHER" id="PTHR24269">
    <property type="entry name" value="KREMEN PROTEIN"/>
    <property type="match status" value="1"/>
</dbReference>
<evidence type="ECO:0000259" key="9">
    <source>
        <dbReference type="PROSITE" id="PS51212"/>
    </source>
</evidence>
<dbReference type="SMART" id="SM00321">
    <property type="entry name" value="WSC"/>
    <property type="match status" value="4"/>
</dbReference>
<keyword evidence="6" id="KW-0325">Glycoprotein</keyword>
<evidence type="ECO:0000256" key="5">
    <source>
        <dbReference type="ARBA" id="ARBA00023136"/>
    </source>
</evidence>
<keyword evidence="5" id="KW-0472">Membrane</keyword>
<dbReference type="InterPro" id="IPR002889">
    <property type="entry name" value="WSC_carb-bd"/>
</dbReference>
<dbReference type="Pfam" id="PF01822">
    <property type="entry name" value="WSC"/>
    <property type="match status" value="4"/>
</dbReference>
<dbReference type="PANTHER" id="PTHR24269:SF16">
    <property type="entry name" value="PROTEIN SLG1"/>
    <property type="match status" value="1"/>
</dbReference>
<organism evidence="10 11">
    <name type="scientific">Colletotrichum simmondsii</name>
    <dbReference type="NCBI Taxonomy" id="703756"/>
    <lineage>
        <taxon>Eukaryota</taxon>
        <taxon>Fungi</taxon>
        <taxon>Dikarya</taxon>
        <taxon>Ascomycota</taxon>
        <taxon>Pezizomycotina</taxon>
        <taxon>Sordariomycetes</taxon>
        <taxon>Hypocreomycetidae</taxon>
        <taxon>Glomerellales</taxon>
        <taxon>Glomerellaceae</taxon>
        <taxon>Colletotrichum</taxon>
        <taxon>Colletotrichum acutatum species complex</taxon>
    </lineage>
</organism>
<evidence type="ECO:0000256" key="2">
    <source>
        <dbReference type="ARBA" id="ARBA00022692"/>
    </source>
</evidence>
<dbReference type="EMBL" id="JFBX01000393">
    <property type="protein sequence ID" value="KXH39655.1"/>
    <property type="molecule type" value="Genomic_DNA"/>
</dbReference>
<keyword evidence="3 8" id="KW-0732">Signal</keyword>
<reference evidence="10 11" key="1">
    <citation type="submission" date="2014-02" db="EMBL/GenBank/DDBJ databases">
        <title>The genome sequence of Colletotrichum simmondsii CBS122122.</title>
        <authorList>
            <person name="Baroncelli R."/>
            <person name="Thon M.R."/>
        </authorList>
    </citation>
    <scope>NUCLEOTIDE SEQUENCE [LARGE SCALE GENOMIC DNA]</scope>
    <source>
        <strain evidence="10 11">CBS122122</strain>
    </source>
</reference>
<accession>A0A135SUY2</accession>
<comment type="caution">
    <text evidence="10">The sequence shown here is derived from an EMBL/GenBank/DDBJ whole genome shotgun (WGS) entry which is preliminary data.</text>
</comment>
<sequence>MAHTRFNLHTAARLLFFLLPLVKALPSNSSIEARDGSYTYLACYTDAIAGQRTLGGPATADDTMTVEKCSSFCSKYSHFGVEYGRECYCGNTIQTQALTVDRNECGFACSGNPLEVCGAGNRMDIYTNLGFSSPKPATLVDHVYLGCFIDNGDRVLPNKPFASDTMTAAFCAQHCQGYTYFGTQWSRECYCGNVAPQSAAPESECSFTCSGSDAELCGAGMRLSVYGPPAVSSLPGTTPSQGSTPSPVSPAAAATVSGYVYQGCYTDNLPQRVLTGDLVRDPTMSLKKCASFCSTTHYTYFGVEFTGECYCGMSLDTASAKQPEGACAMKCGGDGTEICGDANRISVYALPQTSTLAVVQNLPTIGGFYYSSCWVDNVDGRRSLSAKDYRADDMTVEKCASFCQGYSYFGLEYSRECYCGNTVGGSMASEKDCGHVCVGDSSQWCGGGDRLSLYSINPPVILSPSSSTTSTSSLNTASVATSGATSSTQDTSSSSSSLAVSTSSTSLGSSATTTSPTAFSSSETVGSSSTSTSSLFDSFGTSSTPTSTTSSTSSISTFPTSTLTSSSTSSVSISSSSSSVSSSSTSSNGIVYSSTTSSAAAVASTCNPGYRNDLTATFSKIFGNAFDLQTWAVTTSSLTTYSYVQGDANALAYNMSFTSANAVRTTKFVQTFNVVRGATYQVSLRCQLGGTTSQPPTAVVQLTAPSTTVQPVVTQSADPQQVQSWQTVTAVFTPALDAMTVTISATSPRSAVAWVTLDSLEIKMITPTTNLAPTVNGEVLTFADVRSGAVTFPSWLKKPTEGNIVYGAKPVLGFASPGYNGAATSRSVWLNNQPPVTAVASGPLFYIAGYGGDGLQYQKYVMRTRVRSVSSQGCYLSMNSYDAGRNQVVAGYFMMDGCEQKWQTIESGSFTPAYDLLIQAQFRCPFSLGLNATFWLDNIEMVPVAG</sequence>
<feature type="region of interest" description="Disordered" evidence="7">
    <location>
        <begin position="483"/>
        <end position="587"/>
    </location>
</feature>
<evidence type="ECO:0000256" key="6">
    <source>
        <dbReference type="ARBA" id="ARBA00023180"/>
    </source>
</evidence>
<feature type="domain" description="WSC" evidence="9">
    <location>
        <begin position="367"/>
        <end position="457"/>
    </location>
</feature>
<evidence type="ECO:0000256" key="7">
    <source>
        <dbReference type="SAM" id="MobiDB-lite"/>
    </source>
</evidence>
<feature type="domain" description="WSC" evidence="9">
    <location>
        <begin position="37"/>
        <end position="129"/>
    </location>
</feature>
<keyword evidence="2" id="KW-0812">Transmembrane</keyword>
<feature type="domain" description="WSC" evidence="9">
    <location>
        <begin position="258"/>
        <end position="351"/>
    </location>
</feature>
<comment type="subcellular location">
    <subcellularLocation>
        <location evidence="1">Membrane</location>
        <topology evidence="1">Single-pass membrane protein</topology>
    </subcellularLocation>
</comment>
<evidence type="ECO:0000256" key="8">
    <source>
        <dbReference type="SAM" id="SignalP"/>
    </source>
</evidence>
<dbReference type="AlphaFoldDB" id="A0A135SUY2"/>
<dbReference type="PROSITE" id="PS51212">
    <property type="entry name" value="WSC"/>
    <property type="match status" value="4"/>
</dbReference>